<gene>
    <name evidence="1" type="ORF">PS900_02335</name>
</gene>
<proteinExistence type="predicted"/>
<evidence type="ECO:0000313" key="1">
    <source>
        <dbReference type="EMBL" id="VVO91250.1"/>
    </source>
</evidence>
<evidence type="ECO:0000313" key="2">
    <source>
        <dbReference type="Proteomes" id="UP000325723"/>
    </source>
</evidence>
<sequence length="151" mass="18006">MNRQRQLSEHRIARDLGEALAQRLVIGCIRNLQRIQDCLLSGDDTPLSSIWEEICVQQQWELSFYWRAYQDTITACVEGRIEGLQPYELDALWLLTREGEFWDCELEGERESYPVFQGDVVDYIRDEILGRANDWSNERIRRYLARRYEVD</sequence>
<name>A0A8H2NR09_PSEFL</name>
<accession>A0A8H2NR09</accession>
<comment type="caution">
    <text evidence="1">The sequence shown here is derived from an EMBL/GenBank/DDBJ whole genome shotgun (WGS) entry which is preliminary data.</text>
</comment>
<dbReference type="AlphaFoldDB" id="A0A8H2NR09"/>
<organism evidence="1 2">
    <name type="scientific">Pseudomonas fluorescens</name>
    <dbReference type="NCBI Taxonomy" id="294"/>
    <lineage>
        <taxon>Bacteria</taxon>
        <taxon>Pseudomonadati</taxon>
        <taxon>Pseudomonadota</taxon>
        <taxon>Gammaproteobacteria</taxon>
        <taxon>Pseudomonadales</taxon>
        <taxon>Pseudomonadaceae</taxon>
        <taxon>Pseudomonas</taxon>
    </lineage>
</organism>
<dbReference type="RefSeq" id="WP_150757798.1">
    <property type="nucleotide sequence ID" value="NZ_CABVIE010000006.1"/>
</dbReference>
<dbReference type="Proteomes" id="UP000325723">
    <property type="component" value="Unassembled WGS sequence"/>
</dbReference>
<protein>
    <submittedName>
        <fullName evidence="1">Uncharacterized protein</fullName>
    </submittedName>
</protein>
<reference evidence="1 2" key="1">
    <citation type="submission" date="2019-09" db="EMBL/GenBank/DDBJ databases">
        <authorList>
            <person name="Chandra G."/>
            <person name="Truman W A."/>
        </authorList>
    </citation>
    <scope>NUCLEOTIDE SEQUENCE [LARGE SCALE GENOMIC DNA]</scope>
    <source>
        <strain evidence="1">PS900</strain>
    </source>
</reference>
<dbReference type="EMBL" id="CABVIE010000006">
    <property type="protein sequence ID" value="VVO91250.1"/>
    <property type="molecule type" value="Genomic_DNA"/>
</dbReference>